<dbReference type="InterPro" id="IPR020904">
    <property type="entry name" value="Sc_DH/Rdtase_CS"/>
</dbReference>
<dbReference type="GO" id="GO:0032787">
    <property type="term" value="P:monocarboxylic acid metabolic process"/>
    <property type="evidence" value="ECO:0007669"/>
    <property type="project" value="UniProtKB-ARBA"/>
</dbReference>
<dbReference type="InterPro" id="IPR050259">
    <property type="entry name" value="SDR"/>
</dbReference>
<dbReference type="Gene3D" id="3.40.50.720">
    <property type="entry name" value="NAD(P)-binding Rossmann-like Domain"/>
    <property type="match status" value="1"/>
</dbReference>
<organism evidence="3">
    <name type="scientific">marine sediment metagenome</name>
    <dbReference type="NCBI Taxonomy" id="412755"/>
    <lineage>
        <taxon>unclassified sequences</taxon>
        <taxon>metagenomes</taxon>
        <taxon>ecological metagenomes</taxon>
    </lineage>
</organism>
<keyword evidence="2" id="KW-0560">Oxidoreductase</keyword>
<evidence type="ECO:0000256" key="2">
    <source>
        <dbReference type="ARBA" id="ARBA00023002"/>
    </source>
</evidence>
<dbReference type="InterPro" id="IPR002347">
    <property type="entry name" value="SDR_fam"/>
</dbReference>
<dbReference type="Pfam" id="PF00106">
    <property type="entry name" value="adh_short"/>
    <property type="match status" value="1"/>
</dbReference>
<proteinExistence type="inferred from homology"/>
<evidence type="ECO:0000313" key="3">
    <source>
        <dbReference type="EMBL" id="KKK93360.1"/>
    </source>
</evidence>
<dbReference type="PANTHER" id="PTHR42879">
    <property type="entry name" value="3-OXOACYL-(ACYL-CARRIER-PROTEIN) REDUCTASE"/>
    <property type="match status" value="1"/>
</dbReference>
<sequence length="265" mass="28071">MDLGIKDRVALVTGAGRGIGRQICLTLAEEGAKVAVNDLFQERADAVAQEISQAGGQAMGVLADVTDQESVAAMVKRVSDEWGSLDVLVNNAGIPVITDPQDVSAAAGQFFSQSDRAQWERSMGLITHGVLNCSRAVIEGMSERRWGRIISIISDAGRVGEPRLVAYSMAKAGVVGFSKALAKEVGRYCITVNCISPATTATEATQAWLQAQGERIMRQYPLAKGLSRLGQPADIANAVAFLASQRAEWITGQVLSVNGGYSMAD</sequence>
<dbReference type="AlphaFoldDB" id="A0A0F9A5C4"/>
<dbReference type="FunFam" id="3.40.50.720:FF:000173">
    <property type="entry name" value="3-oxoacyl-[acyl-carrier protein] reductase"/>
    <property type="match status" value="1"/>
</dbReference>
<reference evidence="3" key="1">
    <citation type="journal article" date="2015" name="Nature">
        <title>Complex archaea that bridge the gap between prokaryotes and eukaryotes.</title>
        <authorList>
            <person name="Spang A."/>
            <person name="Saw J.H."/>
            <person name="Jorgensen S.L."/>
            <person name="Zaremba-Niedzwiedzka K."/>
            <person name="Martijn J."/>
            <person name="Lind A.E."/>
            <person name="van Eijk R."/>
            <person name="Schleper C."/>
            <person name="Guy L."/>
            <person name="Ettema T.J."/>
        </authorList>
    </citation>
    <scope>NUCLEOTIDE SEQUENCE</scope>
</reference>
<dbReference type="PANTHER" id="PTHR42879:SF2">
    <property type="entry name" value="3-OXOACYL-[ACYL-CARRIER-PROTEIN] REDUCTASE FABG"/>
    <property type="match status" value="1"/>
</dbReference>
<evidence type="ECO:0000256" key="1">
    <source>
        <dbReference type="ARBA" id="ARBA00006484"/>
    </source>
</evidence>
<dbReference type="EMBL" id="LAZR01047807">
    <property type="protein sequence ID" value="KKK93360.1"/>
    <property type="molecule type" value="Genomic_DNA"/>
</dbReference>
<dbReference type="PRINTS" id="PR00081">
    <property type="entry name" value="GDHRDH"/>
</dbReference>
<name>A0A0F9A5C4_9ZZZZ</name>
<dbReference type="PRINTS" id="PR00080">
    <property type="entry name" value="SDRFAMILY"/>
</dbReference>
<protein>
    <submittedName>
        <fullName evidence="3">Uncharacterized protein</fullName>
    </submittedName>
</protein>
<gene>
    <name evidence="3" type="ORF">LCGC14_2693670</name>
</gene>
<dbReference type="InterPro" id="IPR036291">
    <property type="entry name" value="NAD(P)-bd_dom_sf"/>
</dbReference>
<dbReference type="PROSITE" id="PS00061">
    <property type="entry name" value="ADH_SHORT"/>
    <property type="match status" value="1"/>
</dbReference>
<comment type="similarity">
    <text evidence="1">Belongs to the short-chain dehydrogenases/reductases (SDR) family.</text>
</comment>
<comment type="caution">
    <text evidence="3">The sequence shown here is derived from an EMBL/GenBank/DDBJ whole genome shotgun (WGS) entry which is preliminary data.</text>
</comment>
<accession>A0A0F9A5C4</accession>
<dbReference type="GO" id="GO:0016491">
    <property type="term" value="F:oxidoreductase activity"/>
    <property type="evidence" value="ECO:0007669"/>
    <property type="project" value="UniProtKB-KW"/>
</dbReference>
<dbReference type="SUPFAM" id="SSF51735">
    <property type="entry name" value="NAD(P)-binding Rossmann-fold domains"/>
    <property type="match status" value="1"/>
</dbReference>